<dbReference type="Pfam" id="PF03640">
    <property type="entry name" value="Lipoprotein_15"/>
    <property type="match status" value="2"/>
</dbReference>
<accession>A0A6P2BX34</accession>
<organism evidence="2 3">
    <name type="scientific">Trebonia kvetii</name>
    <dbReference type="NCBI Taxonomy" id="2480626"/>
    <lineage>
        <taxon>Bacteria</taxon>
        <taxon>Bacillati</taxon>
        <taxon>Actinomycetota</taxon>
        <taxon>Actinomycetes</taxon>
        <taxon>Streptosporangiales</taxon>
        <taxon>Treboniaceae</taxon>
        <taxon>Trebonia</taxon>
    </lineage>
</organism>
<evidence type="ECO:0008006" key="4">
    <source>
        <dbReference type="Google" id="ProtNLM"/>
    </source>
</evidence>
<dbReference type="AlphaFoldDB" id="A0A6P2BX34"/>
<name>A0A6P2BX34_9ACTN</name>
<protein>
    <recommendedName>
        <fullName evidence="4">Lipoprotein</fullName>
    </recommendedName>
</protein>
<sequence length="163" mass="16368">MRGCGSARRAVRIALLTLTVPLVAACAGTAHPSAAASSNGVLSGTIGGNAVALLKTLRTASAGTVVSSGTGYTLYWFSGDTARSSACDTLCIAQWPPVTGAPRPASGVRLPGRLGTITHQGGVVQATYDDHPLYTFAGDFDPGDVGGNGVVQFGGTWHAVKPG</sequence>
<feature type="signal peptide" evidence="1">
    <location>
        <begin position="1"/>
        <end position="24"/>
    </location>
</feature>
<comment type="caution">
    <text evidence="2">The sequence shown here is derived from an EMBL/GenBank/DDBJ whole genome shotgun (WGS) entry which is preliminary data.</text>
</comment>
<dbReference type="Proteomes" id="UP000460272">
    <property type="component" value="Unassembled WGS sequence"/>
</dbReference>
<dbReference type="PROSITE" id="PS51257">
    <property type="entry name" value="PROKAR_LIPOPROTEIN"/>
    <property type="match status" value="1"/>
</dbReference>
<reference evidence="2 3" key="1">
    <citation type="submission" date="2018-11" db="EMBL/GenBank/DDBJ databases">
        <title>Trebonia kvetii gen.nov., sp.nov., a novel acidophilic actinobacterium, and proposal of the new actinobacterial family Treboniaceae fam. nov.</title>
        <authorList>
            <person name="Rapoport D."/>
            <person name="Sagova-Mareckova M."/>
            <person name="Sedlacek I."/>
            <person name="Provaznik J."/>
            <person name="Kralova S."/>
            <person name="Pavlinic D."/>
            <person name="Benes V."/>
            <person name="Kopecky J."/>
        </authorList>
    </citation>
    <scope>NUCLEOTIDE SEQUENCE [LARGE SCALE GENOMIC DNA]</scope>
    <source>
        <strain evidence="2 3">15Tr583</strain>
    </source>
</reference>
<dbReference type="EMBL" id="RPFW01000004">
    <property type="protein sequence ID" value="TVZ03480.1"/>
    <property type="molecule type" value="Genomic_DNA"/>
</dbReference>
<keyword evidence="3" id="KW-1185">Reference proteome</keyword>
<dbReference type="InterPro" id="IPR005297">
    <property type="entry name" value="Lipoprotein_repeat"/>
</dbReference>
<dbReference type="PANTHER" id="PTHR39335:SF1">
    <property type="entry name" value="BLL4220 PROTEIN"/>
    <property type="match status" value="1"/>
</dbReference>
<evidence type="ECO:0000313" key="3">
    <source>
        <dbReference type="Proteomes" id="UP000460272"/>
    </source>
</evidence>
<dbReference type="OrthoDB" id="597632at2"/>
<dbReference type="PANTHER" id="PTHR39335">
    <property type="entry name" value="BLL4220 PROTEIN"/>
    <property type="match status" value="1"/>
</dbReference>
<keyword evidence="1" id="KW-0732">Signal</keyword>
<dbReference type="GO" id="GO:0043448">
    <property type="term" value="P:alkane catabolic process"/>
    <property type="evidence" value="ECO:0007669"/>
    <property type="project" value="TreeGrafter"/>
</dbReference>
<proteinExistence type="predicted"/>
<evidence type="ECO:0000256" key="1">
    <source>
        <dbReference type="SAM" id="SignalP"/>
    </source>
</evidence>
<evidence type="ECO:0000313" key="2">
    <source>
        <dbReference type="EMBL" id="TVZ03480.1"/>
    </source>
</evidence>
<feature type="chain" id="PRO_5039414424" description="Lipoprotein" evidence="1">
    <location>
        <begin position="25"/>
        <end position="163"/>
    </location>
</feature>
<gene>
    <name evidence="2" type="ORF">EAS64_24160</name>
</gene>